<name>A0A376CPB3_9CORY</name>
<protein>
    <submittedName>
        <fullName evidence="2">Uncharacterized protein</fullName>
    </submittedName>
</protein>
<dbReference type="STRING" id="35756.GCA_001044155_02138"/>
<keyword evidence="3" id="KW-1185">Reference proteome</keyword>
<organism evidence="2 3">
    <name type="scientific">Corynebacterium pilosum</name>
    <dbReference type="NCBI Taxonomy" id="35756"/>
    <lineage>
        <taxon>Bacteria</taxon>
        <taxon>Bacillati</taxon>
        <taxon>Actinomycetota</taxon>
        <taxon>Actinomycetes</taxon>
        <taxon>Mycobacteriales</taxon>
        <taxon>Corynebacteriaceae</taxon>
        <taxon>Corynebacterium</taxon>
    </lineage>
</organism>
<proteinExistence type="predicted"/>
<evidence type="ECO:0000256" key="1">
    <source>
        <dbReference type="SAM" id="MobiDB-lite"/>
    </source>
</evidence>
<evidence type="ECO:0000313" key="2">
    <source>
        <dbReference type="EMBL" id="STC70122.1"/>
    </source>
</evidence>
<accession>A0A376CPB3</accession>
<dbReference type="Proteomes" id="UP000254467">
    <property type="component" value="Unassembled WGS sequence"/>
</dbReference>
<gene>
    <name evidence="2" type="ORF">NCTC11862_01930</name>
</gene>
<dbReference type="EMBL" id="UFXQ01000001">
    <property type="protein sequence ID" value="STC70122.1"/>
    <property type="molecule type" value="Genomic_DNA"/>
</dbReference>
<dbReference type="AlphaFoldDB" id="A0A376CPB3"/>
<feature type="region of interest" description="Disordered" evidence="1">
    <location>
        <begin position="50"/>
        <end position="74"/>
    </location>
</feature>
<reference evidence="2 3" key="1">
    <citation type="submission" date="2018-06" db="EMBL/GenBank/DDBJ databases">
        <authorList>
            <consortium name="Pathogen Informatics"/>
            <person name="Doyle S."/>
        </authorList>
    </citation>
    <scope>NUCLEOTIDE SEQUENCE [LARGE SCALE GENOMIC DNA]</scope>
    <source>
        <strain evidence="2 3">NCTC11862</strain>
    </source>
</reference>
<feature type="compositionally biased region" description="Basic and acidic residues" evidence="1">
    <location>
        <begin position="56"/>
        <end position="67"/>
    </location>
</feature>
<sequence length="74" mass="7829">MAANENTIEGLRNEYGAASVRGCVNTNNFAFEGLVTLDGVSDALVCGPDGCAPAPEKQDKERATHDNGEEENIM</sequence>
<evidence type="ECO:0000313" key="3">
    <source>
        <dbReference type="Proteomes" id="UP000254467"/>
    </source>
</evidence>